<evidence type="ECO:0000256" key="9">
    <source>
        <dbReference type="PIRSR" id="PIRSR632852-1"/>
    </source>
</evidence>
<evidence type="ECO:0000256" key="4">
    <source>
        <dbReference type="ARBA" id="ARBA00022842"/>
    </source>
</evidence>
<dbReference type="AlphaFoldDB" id="A0A0S2K5K8"/>
<keyword evidence="3" id="KW-0227">DNA damage</keyword>
<feature type="binding site" evidence="9">
    <location>
        <position position="191"/>
    </location>
    <ligand>
        <name>2-oxoglutarate</name>
        <dbReference type="ChEBI" id="CHEBI:16810"/>
    </ligand>
</feature>
<dbReference type="FunFam" id="2.60.120.590:FF:000004">
    <property type="entry name" value="DNA oxidative demethylase ALKBH2"/>
    <property type="match status" value="1"/>
</dbReference>
<feature type="binding site" evidence="9">
    <location>
        <position position="104"/>
    </location>
    <ligand>
        <name>2-oxoglutarate</name>
        <dbReference type="ChEBI" id="CHEBI:16810"/>
    </ligand>
</feature>
<feature type="binding site" evidence="9">
    <location>
        <begin position="47"/>
        <end position="49"/>
    </location>
    <ligand>
        <name>substrate</name>
    </ligand>
</feature>
<reference evidence="11 12" key="1">
    <citation type="submission" date="2015-11" db="EMBL/GenBank/DDBJ databases">
        <authorList>
            <person name="Zhang Y."/>
            <person name="Guo Z."/>
        </authorList>
    </citation>
    <scope>NUCLEOTIDE SEQUENCE [LARGE SCALE GENOMIC DNA]</scope>
    <source>
        <strain evidence="11 12">KCTC 12086</strain>
    </source>
</reference>
<dbReference type="KEGG" id="pphe:PP2015_2731"/>
<dbReference type="GO" id="GO:0008198">
    <property type="term" value="F:ferrous iron binding"/>
    <property type="evidence" value="ECO:0007669"/>
    <property type="project" value="TreeGrafter"/>
</dbReference>
<evidence type="ECO:0000313" key="11">
    <source>
        <dbReference type="EMBL" id="ALO43218.1"/>
    </source>
</evidence>
<dbReference type="GO" id="GO:0035516">
    <property type="term" value="F:broad specificity oxidative DNA demethylase activity"/>
    <property type="evidence" value="ECO:0007669"/>
    <property type="project" value="TreeGrafter"/>
</dbReference>
<feature type="binding site" evidence="9">
    <location>
        <position position="116"/>
    </location>
    <ligand>
        <name>2-oxoglutarate</name>
        <dbReference type="ChEBI" id="CHEBI:16810"/>
    </ligand>
</feature>
<keyword evidence="5" id="KW-0223">Dioxygenase</keyword>
<protein>
    <submittedName>
        <fullName evidence="11">Alkylated DNA repair protein</fullName>
    </submittedName>
</protein>
<dbReference type="InterPro" id="IPR027450">
    <property type="entry name" value="AlkB-like"/>
</dbReference>
<dbReference type="SUPFAM" id="SSF51197">
    <property type="entry name" value="Clavaminate synthase-like"/>
    <property type="match status" value="1"/>
</dbReference>
<dbReference type="STRING" id="161398.PP2015_2731"/>
<dbReference type="PANTHER" id="PTHR31573:SF1">
    <property type="entry name" value="DNA OXIDATIVE DEMETHYLASE ALKBH2"/>
    <property type="match status" value="1"/>
</dbReference>
<comment type="cofactor">
    <cofactor evidence="1">
        <name>Fe(2+)</name>
        <dbReference type="ChEBI" id="CHEBI:29033"/>
    </cofactor>
</comment>
<feature type="binding site" evidence="9">
    <location>
        <position position="189"/>
    </location>
    <ligand>
        <name>2-oxoglutarate</name>
        <dbReference type="ChEBI" id="CHEBI:16810"/>
    </ligand>
</feature>
<dbReference type="OrthoDB" id="9799367at2"/>
<dbReference type="GO" id="GO:0006307">
    <property type="term" value="P:DNA alkylation repair"/>
    <property type="evidence" value="ECO:0007669"/>
    <property type="project" value="TreeGrafter"/>
</dbReference>
<evidence type="ECO:0000256" key="6">
    <source>
        <dbReference type="ARBA" id="ARBA00023002"/>
    </source>
</evidence>
<feature type="binding site" evidence="9">
    <location>
        <position position="106"/>
    </location>
    <ligand>
        <name>2-oxoglutarate</name>
        <dbReference type="ChEBI" id="CHEBI:16810"/>
    </ligand>
</feature>
<dbReference type="InterPro" id="IPR005123">
    <property type="entry name" value="Oxoglu/Fe-dep_dioxygenase_dom"/>
</dbReference>
<evidence type="ECO:0000256" key="3">
    <source>
        <dbReference type="ARBA" id="ARBA00022763"/>
    </source>
</evidence>
<dbReference type="PROSITE" id="PS51471">
    <property type="entry name" value="FE2OG_OXY"/>
    <property type="match status" value="1"/>
</dbReference>
<evidence type="ECO:0000256" key="1">
    <source>
        <dbReference type="ARBA" id="ARBA00001954"/>
    </source>
</evidence>
<organism evidence="11 12">
    <name type="scientific">Pseudoalteromonas phenolica</name>
    <dbReference type="NCBI Taxonomy" id="161398"/>
    <lineage>
        <taxon>Bacteria</taxon>
        <taxon>Pseudomonadati</taxon>
        <taxon>Pseudomonadota</taxon>
        <taxon>Gammaproteobacteria</taxon>
        <taxon>Alteromonadales</taxon>
        <taxon>Pseudoalteromonadaceae</taxon>
        <taxon>Pseudoalteromonas</taxon>
    </lineage>
</organism>
<dbReference type="InterPro" id="IPR032852">
    <property type="entry name" value="ALKBH2"/>
</dbReference>
<dbReference type="PATRIC" id="fig|161398.10.peg.2788"/>
<proteinExistence type="predicted"/>
<feature type="binding site" evidence="9">
    <location>
        <position position="185"/>
    </location>
    <ligand>
        <name>2-oxoglutarate</name>
        <dbReference type="ChEBI" id="CHEBI:16810"/>
    </ligand>
</feature>
<feature type="binding site" evidence="9">
    <location>
        <position position="173"/>
    </location>
    <ligand>
        <name>2-oxoglutarate</name>
        <dbReference type="ChEBI" id="CHEBI:16810"/>
    </ligand>
</feature>
<gene>
    <name evidence="11" type="ORF">PP2015_2731</name>
</gene>
<evidence type="ECO:0000256" key="7">
    <source>
        <dbReference type="ARBA" id="ARBA00023004"/>
    </source>
</evidence>
<dbReference type="Pfam" id="PF13532">
    <property type="entry name" value="2OG-FeII_Oxy_2"/>
    <property type="match status" value="1"/>
</dbReference>
<dbReference type="Proteomes" id="UP000061457">
    <property type="component" value="Chromosome I"/>
</dbReference>
<evidence type="ECO:0000256" key="5">
    <source>
        <dbReference type="ARBA" id="ARBA00022964"/>
    </source>
</evidence>
<dbReference type="InterPro" id="IPR037151">
    <property type="entry name" value="AlkB-like_sf"/>
</dbReference>
<feature type="binding site" evidence="9">
    <location>
        <begin position="67"/>
        <end position="69"/>
    </location>
    <ligand>
        <name>substrate</name>
    </ligand>
</feature>
<dbReference type="GO" id="GO:0051747">
    <property type="term" value="F:cytosine C-5 DNA demethylase activity"/>
    <property type="evidence" value="ECO:0007669"/>
    <property type="project" value="TreeGrafter"/>
</dbReference>
<name>A0A0S2K5K8_9GAMM</name>
<dbReference type="Gene3D" id="2.60.120.590">
    <property type="entry name" value="Alpha-ketoglutarate-dependent dioxygenase AlkB-like"/>
    <property type="match status" value="1"/>
</dbReference>
<dbReference type="EMBL" id="CP013187">
    <property type="protein sequence ID" value="ALO43218.1"/>
    <property type="molecule type" value="Genomic_DNA"/>
</dbReference>
<keyword evidence="6" id="KW-0560">Oxidoreductase</keyword>
<keyword evidence="4" id="KW-0460">Magnesium</keyword>
<evidence type="ECO:0000259" key="10">
    <source>
        <dbReference type="PROSITE" id="PS51471"/>
    </source>
</evidence>
<dbReference type="PANTHER" id="PTHR31573">
    <property type="entry name" value="ALPHA-KETOGLUTARATE-DEPENDENT DIOXYGENASE ALKB HOMOLOG 2"/>
    <property type="match status" value="1"/>
</dbReference>
<feature type="binding site" evidence="9">
    <location>
        <position position="119"/>
    </location>
    <ligand>
        <name>substrate</name>
    </ligand>
</feature>
<keyword evidence="7" id="KW-0408">Iron</keyword>
<evidence type="ECO:0000313" key="12">
    <source>
        <dbReference type="Proteomes" id="UP000061457"/>
    </source>
</evidence>
<keyword evidence="12" id="KW-1185">Reference proteome</keyword>
<keyword evidence="2" id="KW-0479">Metal-binding</keyword>
<feature type="domain" description="Fe2OG dioxygenase" evidence="10">
    <location>
        <begin position="97"/>
        <end position="194"/>
    </location>
</feature>
<evidence type="ECO:0000256" key="2">
    <source>
        <dbReference type="ARBA" id="ARBA00022723"/>
    </source>
</evidence>
<dbReference type="RefSeq" id="WP_058030892.1">
    <property type="nucleotide sequence ID" value="NZ_CP013187.1"/>
</dbReference>
<evidence type="ECO:0000256" key="8">
    <source>
        <dbReference type="ARBA" id="ARBA00023204"/>
    </source>
</evidence>
<keyword evidence="8" id="KW-0234">DNA repair</keyword>
<accession>A0A0S2K5K8</accession>
<sequence length="195" mass="22260">MTSKLTKPELPAGFAYFPNLISFQKGLDLYEHLTGELNWQQPSIQVFGKFHPIPRLQSFVADEGVHYAYSNHTLDNQSWTQPLAVMRNKLQGHYNQSFNALLLNWYRDGHDTMGWHSDDEAELGVDPLIISISLGAARKFKIKHKTTGQQWELMLEHGSCLVMSGHSQQLFQHSLPKQSKVKGGRINLTFRSIVK</sequence>